<comment type="caution">
    <text evidence="2">The sequence shown here is derived from an EMBL/GenBank/DDBJ whole genome shotgun (WGS) entry which is preliminary data.</text>
</comment>
<dbReference type="EMBL" id="JBHSXQ010000004">
    <property type="protein sequence ID" value="MFC6906539.1"/>
    <property type="molecule type" value="Genomic_DNA"/>
</dbReference>
<dbReference type="Proteomes" id="UP001596312">
    <property type="component" value="Unassembled WGS sequence"/>
</dbReference>
<gene>
    <name evidence="2" type="ORF">ACFQGH_15185</name>
</gene>
<reference evidence="2 3" key="1">
    <citation type="journal article" date="2019" name="Int. J. Syst. Evol. Microbiol.">
        <title>The Global Catalogue of Microorganisms (GCM) 10K type strain sequencing project: providing services to taxonomists for standard genome sequencing and annotation.</title>
        <authorList>
            <consortium name="The Broad Institute Genomics Platform"/>
            <consortium name="The Broad Institute Genome Sequencing Center for Infectious Disease"/>
            <person name="Wu L."/>
            <person name="Ma J."/>
        </authorList>
    </citation>
    <scope>NUCLEOTIDE SEQUENCE [LARGE SCALE GENOMIC DNA]</scope>
    <source>
        <strain evidence="2 3">CGMCC 1.3240</strain>
    </source>
</reference>
<dbReference type="AlphaFoldDB" id="A0ABD5VCC9"/>
<dbReference type="RefSeq" id="WP_340605111.1">
    <property type="nucleotide sequence ID" value="NZ_JBBMXV010000004.1"/>
</dbReference>
<feature type="domain" description="DUF7344" evidence="1">
    <location>
        <begin position="23"/>
        <end position="101"/>
    </location>
</feature>
<proteinExistence type="predicted"/>
<organism evidence="2 3">
    <name type="scientific">Halalkalicoccus tibetensis</name>
    <dbReference type="NCBI Taxonomy" id="175632"/>
    <lineage>
        <taxon>Archaea</taxon>
        <taxon>Methanobacteriati</taxon>
        <taxon>Methanobacteriota</taxon>
        <taxon>Stenosarchaea group</taxon>
        <taxon>Halobacteria</taxon>
        <taxon>Halobacteriales</taxon>
        <taxon>Halococcaceae</taxon>
        <taxon>Halalkalicoccus</taxon>
    </lineage>
</organism>
<evidence type="ECO:0000259" key="1">
    <source>
        <dbReference type="Pfam" id="PF24035"/>
    </source>
</evidence>
<protein>
    <recommendedName>
        <fullName evidence="1">DUF7344 domain-containing protein</fullName>
    </recommendedName>
</protein>
<dbReference type="InterPro" id="IPR036388">
    <property type="entry name" value="WH-like_DNA-bd_sf"/>
</dbReference>
<dbReference type="InterPro" id="IPR055768">
    <property type="entry name" value="DUF7344"/>
</dbReference>
<keyword evidence="3" id="KW-1185">Reference proteome</keyword>
<dbReference type="Pfam" id="PF24035">
    <property type="entry name" value="DUF7344"/>
    <property type="match status" value="1"/>
</dbReference>
<evidence type="ECO:0000313" key="2">
    <source>
        <dbReference type="EMBL" id="MFC6906539.1"/>
    </source>
</evidence>
<accession>A0ABD5VCC9</accession>
<sequence length="114" mass="12650">MYHSTLLEESDGSSAALSKDDLFGLLSDHRRRSVLRYLATHSGSEPVGIGTLVDRVSAEGASTGSADDADDRIRIQLHHNHLPKLEDHDVIEYDPARERVTSTRDLTPLLPYLE</sequence>
<dbReference type="Gene3D" id="1.10.10.10">
    <property type="entry name" value="Winged helix-like DNA-binding domain superfamily/Winged helix DNA-binding domain"/>
    <property type="match status" value="1"/>
</dbReference>
<evidence type="ECO:0000313" key="3">
    <source>
        <dbReference type="Proteomes" id="UP001596312"/>
    </source>
</evidence>
<name>A0ABD5VCC9_9EURY</name>